<name>A0A2S0P8E0_9NEIS</name>
<evidence type="ECO:0000313" key="2">
    <source>
        <dbReference type="Proteomes" id="UP000244173"/>
    </source>
</evidence>
<dbReference type="OrthoDB" id="4380123at2"/>
<dbReference type="PANTHER" id="PTHR17985">
    <property type="entry name" value="SER/THR-RICH PROTEIN T10 IN DGCR REGION"/>
    <property type="match status" value="1"/>
</dbReference>
<evidence type="ECO:0000313" key="1">
    <source>
        <dbReference type="EMBL" id="AVY93612.1"/>
    </source>
</evidence>
<dbReference type="KEGG" id="maer:DAI18_05800"/>
<gene>
    <name evidence="1" type="ORF">DAI18_05800</name>
</gene>
<dbReference type="Proteomes" id="UP000244173">
    <property type="component" value="Chromosome"/>
</dbReference>
<dbReference type="EMBL" id="CP028519">
    <property type="protein sequence ID" value="AVY93612.1"/>
    <property type="molecule type" value="Genomic_DNA"/>
</dbReference>
<evidence type="ECO:0008006" key="3">
    <source>
        <dbReference type="Google" id="ProtNLM"/>
    </source>
</evidence>
<accession>A0A2S0P8E0</accession>
<organism evidence="1 2">
    <name type="scientific">Microvirgula aerodenitrificans</name>
    <dbReference type="NCBI Taxonomy" id="57480"/>
    <lineage>
        <taxon>Bacteria</taxon>
        <taxon>Pseudomonadati</taxon>
        <taxon>Pseudomonadota</taxon>
        <taxon>Betaproteobacteria</taxon>
        <taxon>Neisseriales</taxon>
        <taxon>Aquaspirillaceae</taxon>
        <taxon>Microvirgula</taxon>
    </lineage>
</organism>
<sequence>MCLIALAVHAIPGQSLVVLANRDEFVARESAVADWWEDRPDTLGGRDLVAGGSWLAIRRDGRFAAVTNVRQGRPGSGEKSRGELVTSFLASDLSPAAYARELKDLAPAYAPFNLVFGHANELLVFHSPTRELSRLTRGVHGISNGRPDAPWPKTRRLGEHLTGLSRLPSQDTLFEWLSDTEEAGIHELPNTGVGTARERFLSPVCIQGADYATRASTVVAVDTRGRVSFCEQPWHAGRPLGRRPFTFTLESRP</sequence>
<dbReference type="PANTHER" id="PTHR17985:SF8">
    <property type="entry name" value="TRANSPORT AND GOLGI ORGANIZATION PROTEIN 2 HOMOLOG"/>
    <property type="match status" value="1"/>
</dbReference>
<proteinExistence type="predicted"/>
<keyword evidence="2" id="KW-1185">Reference proteome</keyword>
<reference evidence="1 2" key="1">
    <citation type="submission" date="2018-04" db="EMBL/GenBank/DDBJ databases">
        <title>Denitrifier Microvirgula.</title>
        <authorList>
            <person name="Anderson E."/>
            <person name="Jang J."/>
            <person name="Ishii S."/>
        </authorList>
    </citation>
    <scope>NUCLEOTIDE SEQUENCE [LARGE SCALE GENOMIC DNA]</scope>
    <source>
        <strain evidence="1 2">BE2.4</strain>
    </source>
</reference>
<dbReference type="Pfam" id="PF05742">
    <property type="entry name" value="TANGO2"/>
    <property type="match status" value="1"/>
</dbReference>
<dbReference type="RefSeq" id="WP_107888906.1">
    <property type="nucleotide sequence ID" value="NZ_CP028519.1"/>
</dbReference>
<dbReference type="AlphaFoldDB" id="A0A2S0P8E0"/>
<dbReference type="STRING" id="1122240.GCA_000620105_01214"/>
<dbReference type="InterPro" id="IPR008551">
    <property type="entry name" value="TANGO2"/>
</dbReference>
<protein>
    <recommendedName>
        <fullName evidence="3">NRDE family protein</fullName>
    </recommendedName>
</protein>